<name>A0A1B2F7S8_PSEPU</name>
<sequence>MRLSDLAPMYARFYKVSPQEAAYALYELIERLYIEYGVNRFSPDSVNDIFWVGSVGGYKRSARTHVIYFQGLSRYFYDIFCSSQQSDKDNLDCYCEDAQQSISVPASVVYFSKSALSEWILNAGFESPDFMISDKLAGKGNKVGGGDEFSRQELGSIVKVMKGLLEVIKAVDKAHREPPKDYHGEKRAQKIKNLANLFNNPPRDGFDVCSHLILLAQEAEVDMLSCHKTFRKYMGIGPKNGKKV</sequence>
<reference evidence="1" key="1">
    <citation type="submission" date="2016-07" db="EMBL/GenBank/DDBJ databases">
        <title>New class B carbapenemase carried by novel plasmid in Pseudomonas putida enviromental strain in eastern Amazonia.</title>
        <authorList>
            <person name="Souza C.O."/>
            <person name="Lima K.V."/>
            <person name="Brasiliense D.M."/>
            <person name="Perez-Chaparro P.J."/>
            <person name="Mamizuka E.M."/>
            <person name="Lima M.O."/>
            <person name="Lima L.N."/>
            <person name="McCulloch J.A."/>
        </authorList>
    </citation>
    <scope>NUCLEOTIDE SEQUENCE [LARGE SCALE GENOMIC DNA]</scope>
    <source>
        <strain evidence="1">IEC33019</strain>
    </source>
</reference>
<evidence type="ECO:0000313" key="1">
    <source>
        <dbReference type="EMBL" id="ANY88338.1"/>
    </source>
</evidence>
<proteinExistence type="predicted"/>
<accession>A0A1B2F7S8</accession>
<gene>
    <name evidence="1" type="ORF">IEC33019_2795</name>
</gene>
<organism evidence="1">
    <name type="scientific">Pseudomonas putida</name>
    <name type="common">Arthrobacter siderocapsulatus</name>
    <dbReference type="NCBI Taxonomy" id="303"/>
    <lineage>
        <taxon>Bacteria</taxon>
        <taxon>Pseudomonadati</taxon>
        <taxon>Pseudomonadota</taxon>
        <taxon>Gammaproteobacteria</taxon>
        <taxon>Pseudomonadales</taxon>
        <taxon>Pseudomonadaceae</taxon>
        <taxon>Pseudomonas</taxon>
    </lineage>
</organism>
<dbReference type="AlphaFoldDB" id="A0A1B2F7S8"/>
<protein>
    <submittedName>
        <fullName evidence="1">Uncharacterized protein</fullName>
    </submittedName>
</protein>
<dbReference type="EMBL" id="CP016634">
    <property type="protein sequence ID" value="ANY88338.1"/>
    <property type="molecule type" value="Genomic_DNA"/>
</dbReference>